<dbReference type="Pfam" id="PF00498">
    <property type="entry name" value="FHA"/>
    <property type="match status" value="1"/>
</dbReference>
<sequence length="252" mass="27689">MDEKKIEKEFVSARPPLAYAKLQGVVNENQLFEALVTQLPVEIGRGIQSASTPNRINMGELMSVSRQHASIDWSAEKGCFELKCLGKNGLYAAGASVLVVDLIHGSCVGLKVEKDQTIALKPKMPLRIGGARIYFLPAAFEKANPNKTIGLSVDETVDAIYNCFKDIDYEVGGRNNVMILVKSYFDSANPNFKRVSISATGEPRYIWIRPEGTEDSKKRPGNTNTEAKKKQKVMTQEVLPPVVALPPPSLPL</sequence>
<evidence type="ECO:0000256" key="1">
    <source>
        <dbReference type="SAM" id="MobiDB-lite"/>
    </source>
</evidence>
<proteinExistence type="predicted"/>
<reference evidence="3 4" key="1">
    <citation type="journal article" date="2014" name="Genome Biol. Evol.">
        <title>The secreted proteins of Achlya hypogyna and Thraustotheca clavata identify the ancestral oomycete secretome and reveal gene acquisitions by horizontal gene transfer.</title>
        <authorList>
            <person name="Misner I."/>
            <person name="Blouin N."/>
            <person name="Leonard G."/>
            <person name="Richards T.A."/>
            <person name="Lane C.E."/>
        </authorList>
    </citation>
    <scope>NUCLEOTIDE SEQUENCE [LARGE SCALE GENOMIC DNA]</scope>
    <source>
        <strain evidence="3 4">ATCC 34112</strain>
    </source>
</reference>
<dbReference type="InterPro" id="IPR008984">
    <property type="entry name" value="SMAD_FHA_dom_sf"/>
</dbReference>
<evidence type="ECO:0000259" key="2">
    <source>
        <dbReference type="PROSITE" id="PS50006"/>
    </source>
</evidence>
<protein>
    <recommendedName>
        <fullName evidence="2">FHA domain-containing protein</fullName>
    </recommendedName>
</protein>
<dbReference type="Proteomes" id="UP000243217">
    <property type="component" value="Unassembled WGS sequence"/>
</dbReference>
<evidence type="ECO:0000313" key="4">
    <source>
        <dbReference type="Proteomes" id="UP000243217"/>
    </source>
</evidence>
<dbReference type="Gene3D" id="2.60.200.20">
    <property type="match status" value="1"/>
</dbReference>
<dbReference type="EMBL" id="JNBS01002129">
    <property type="protein sequence ID" value="OQR95343.1"/>
    <property type="molecule type" value="Genomic_DNA"/>
</dbReference>
<dbReference type="AlphaFoldDB" id="A0A1V9ZBH7"/>
<accession>A0A1V9ZBH7</accession>
<keyword evidence="4" id="KW-1185">Reference proteome</keyword>
<feature type="domain" description="FHA" evidence="2">
    <location>
        <begin position="41"/>
        <end position="97"/>
    </location>
</feature>
<organism evidence="3 4">
    <name type="scientific">Thraustotheca clavata</name>
    <dbReference type="NCBI Taxonomy" id="74557"/>
    <lineage>
        <taxon>Eukaryota</taxon>
        <taxon>Sar</taxon>
        <taxon>Stramenopiles</taxon>
        <taxon>Oomycota</taxon>
        <taxon>Saprolegniomycetes</taxon>
        <taxon>Saprolegniales</taxon>
        <taxon>Achlyaceae</taxon>
        <taxon>Thraustotheca</taxon>
    </lineage>
</organism>
<name>A0A1V9ZBH7_9STRA</name>
<dbReference type="InterPro" id="IPR000253">
    <property type="entry name" value="FHA_dom"/>
</dbReference>
<feature type="region of interest" description="Disordered" evidence="1">
    <location>
        <begin position="210"/>
        <end position="234"/>
    </location>
</feature>
<dbReference type="OrthoDB" id="5954824at2759"/>
<dbReference type="SUPFAM" id="SSF49879">
    <property type="entry name" value="SMAD/FHA domain"/>
    <property type="match status" value="1"/>
</dbReference>
<dbReference type="STRING" id="74557.A0A1V9ZBH7"/>
<gene>
    <name evidence="3" type="ORF">THRCLA_07957</name>
</gene>
<comment type="caution">
    <text evidence="3">The sequence shown here is derived from an EMBL/GenBank/DDBJ whole genome shotgun (WGS) entry which is preliminary data.</text>
</comment>
<evidence type="ECO:0000313" key="3">
    <source>
        <dbReference type="EMBL" id="OQR95343.1"/>
    </source>
</evidence>
<dbReference type="PROSITE" id="PS50006">
    <property type="entry name" value="FHA_DOMAIN"/>
    <property type="match status" value="1"/>
</dbReference>